<keyword evidence="1" id="KW-1133">Transmembrane helix</keyword>
<dbReference type="InterPro" id="IPR005662">
    <property type="entry name" value="GTPase_Era-like"/>
</dbReference>
<protein>
    <submittedName>
        <fullName evidence="2">50S ribosome-binding GTPase</fullName>
    </submittedName>
</protein>
<accession>A0A2N9JDH0</accession>
<gene>
    <name evidence="2" type="ORF">MPLG2_0512</name>
</gene>
<evidence type="ECO:0000313" key="3">
    <source>
        <dbReference type="Proteomes" id="UP000238164"/>
    </source>
</evidence>
<dbReference type="GO" id="GO:0005829">
    <property type="term" value="C:cytosol"/>
    <property type="evidence" value="ECO:0007669"/>
    <property type="project" value="TreeGrafter"/>
</dbReference>
<proteinExistence type="predicted"/>
<keyword evidence="3" id="KW-1185">Reference proteome</keyword>
<dbReference type="GO" id="GO:0000028">
    <property type="term" value="P:ribosomal small subunit assembly"/>
    <property type="evidence" value="ECO:0007669"/>
    <property type="project" value="TreeGrafter"/>
</dbReference>
<name>A0A2N9JDH0_9ACTN</name>
<evidence type="ECO:0000256" key="1">
    <source>
        <dbReference type="SAM" id="Phobius"/>
    </source>
</evidence>
<dbReference type="AlphaFoldDB" id="A0A2N9JDH0"/>
<dbReference type="RefSeq" id="WP_105184754.1">
    <property type="nucleotide sequence ID" value="NZ_BAAAGO010000042.1"/>
</dbReference>
<dbReference type="InterPro" id="IPR027417">
    <property type="entry name" value="P-loop_NTPase"/>
</dbReference>
<dbReference type="Gene3D" id="3.40.50.300">
    <property type="entry name" value="P-loop containing nucleotide triphosphate hydrolases"/>
    <property type="match status" value="1"/>
</dbReference>
<feature type="transmembrane region" description="Helical" evidence="1">
    <location>
        <begin position="458"/>
        <end position="479"/>
    </location>
</feature>
<dbReference type="GO" id="GO:0005525">
    <property type="term" value="F:GTP binding"/>
    <property type="evidence" value="ECO:0007669"/>
    <property type="project" value="InterPro"/>
</dbReference>
<dbReference type="SUPFAM" id="SSF52540">
    <property type="entry name" value="P-loop containing nucleoside triphosphate hydrolases"/>
    <property type="match status" value="1"/>
</dbReference>
<evidence type="ECO:0000313" key="2">
    <source>
        <dbReference type="EMBL" id="SPD85548.1"/>
    </source>
</evidence>
<dbReference type="PANTHER" id="PTHR42698">
    <property type="entry name" value="GTPASE ERA"/>
    <property type="match status" value="1"/>
</dbReference>
<dbReference type="EMBL" id="LT985188">
    <property type="protein sequence ID" value="SPD85548.1"/>
    <property type="molecule type" value="Genomic_DNA"/>
</dbReference>
<keyword evidence="1" id="KW-0472">Membrane</keyword>
<organism evidence="2 3">
    <name type="scientific">Micropruina glycogenica</name>
    <dbReference type="NCBI Taxonomy" id="75385"/>
    <lineage>
        <taxon>Bacteria</taxon>
        <taxon>Bacillati</taxon>
        <taxon>Actinomycetota</taxon>
        <taxon>Actinomycetes</taxon>
        <taxon>Propionibacteriales</taxon>
        <taxon>Nocardioidaceae</taxon>
        <taxon>Micropruina</taxon>
    </lineage>
</organism>
<dbReference type="OrthoDB" id="974105at2"/>
<feature type="transmembrane region" description="Helical" evidence="1">
    <location>
        <begin position="416"/>
        <end position="438"/>
    </location>
</feature>
<dbReference type="KEGG" id="mgg:MPLG2_0512"/>
<sequence length="528" mass="56595">MSRPLPERLKALQQAVELSRGRSSDDVVDRAAAAVKRADQRVAFSGNHTVVALAGATGSGKSTSFNAISGTEFAPTGVRRPTTSQAMAVGWGSELPGDLLDWLDVPRQHLVPARRSAFENLVLLDLPDHDSTEAEHRMTVDRLLPLVDMLIWVVDPQKYADAALHDRYLKPLAGYAGVMVVVLNQSDRLRPDELTQAMTDLRALLDAEGLGQARLMAMSALTGTGVPELREVLARAVADKKTVSARIAADVGEAAKALAGELGDSTPTLDRRLRAPLVDALADAAGVPIVVEGVRDAWKLRGGQATGWPFVTWVSRLRPDPLRALRLDQKRGELAPTVVSRTSLPGASAVQRARLDRGLRELVDAAAAGLPRGWAAAVRDAARGRESVLLDRLDTAIAGADLQLDRGTAGWAVVRALQWVLMGAVLAGLLWTLFMMFAPAMGLMGMPTVYWWGWPAQFVLLAVGVVAGLVLAGVSRLAVSIAARAKANRADRTLHEAIAEVTDSELLAPVQDELDRHRRAVEAVQRAA</sequence>
<dbReference type="Proteomes" id="UP000238164">
    <property type="component" value="Chromosome 1"/>
</dbReference>
<dbReference type="GO" id="GO:0043024">
    <property type="term" value="F:ribosomal small subunit binding"/>
    <property type="evidence" value="ECO:0007669"/>
    <property type="project" value="TreeGrafter"/>
</dbReference>
<dbReference type="GO" id="GO:0019843">
    <property type="term" value="F:rRNA binding"/>
    <property type="evidence" value="ECO:0007669"/>
    <property type="project" value="TreeGrafter"/>
</dbReference>
<reference evidence="2 3" key="1">
    <citation type="submission" date="2018-02" db="EMBL/GenBank/DDBJ databases">
        <authorList>
            <person name="Cohen D.B."/>
            <person name="Kent A.D."/>
        </authorList>
    </citation>
    <scope>NUCLEOTIDE SEQUENCE [LARGE SCALE GENOMIC DNA]</scope>
    <source>
        <strain evidence="2">1</strain>
    </source>
</reference>
<keyword evidence="1" id="KW-0812">Transmembrane</keyword>
<dbReference type="PANTHER" id="PTHR42698:SF1">
    <property type="entry name" value="GTPASE ERA, MITOCHONDRIAL"/>
    <property type="match status" value="1"/>
</dbReference>